<organism evidence="17 18">
    <name type="scientific">Ceratobasidium theobromae</name>
    <dbReference type="NCBI Taxonomy" id="1582974"/>
    <lineage>
        <taxon>Eukaryota</taxon>
        <taxon>Fungi</taxon>
        <taxon>Dikarya</taxon>
        <taxon>Basidiomycota</taxon>
        <taxon>Agaricomycotina</taxon>
        <taxon>Agaricomycetes</taxon>
        <taxon>Cantharellales</taxon>
        <taxon>Ceratobasidiaceae</taxon>
        <taxon>Ceratobasidium</taxon>
    </lineage>
</organism>
<comment type="similarity">
    <text evidence="2">Belongs to the Orn/Lys/Arg decarboxylase class-II family.</text>
</comment>
<dbReference type="PANTHER" id="PTHR11482">
    <property type="entry name" value="ARGININE/DIAMINOPIMELATE/ORNITHINE DECARBOXYLASE"/>
    <property type="match status" value="1"/>
</dbReference>
<dbReference type="Gene3D" id="3.40.30.10">
    <property type="entry name" value="Glutaredoxin"/>
    <property type="match status" value="2"/>
</dbReference>
<evidence type="ECO:0000256" key="15">
    <source>
        <dbReference type="SAM" id="MobiDB-lite"/>
    </source>
</evidence>
<feature type="domain" description="Thioredoxin" evidence="16">
    <location>
        <begin position="1"/>
        <end position="136"/>
    </location>
</feature>
<dbReference type="EMBL" id="SSOP01000062">
    <property type="protein sequence ID" value="KAB5592507.1"/>
    <property type="molecule type" value="Genomic_DNA"/>
</dbReference>
<dbReference type="GO" id="GO:0004586">
    <property type="term" value="F:ornithine decarboxylase activity"/>
    <property type="evidence" value="ECO:0007669"/>
    <property type="project" value="UniProtKB-EC"/>
</dbReference>
<dbReference type="PANTHER" id="PTHR11482:SF6">
    <property type="entry name" value="ORNITHINE DECARBOXYLASE 1-RELATED"/>
    <property type="match status" value="1"/>
</dbReference>
<keyword evidence="5 14" id="KW-0663">Pyridoxal phosphate</keyword>
<dbReference type="CDD" id="cd02984">
    <property type="entry name" value="TRX_PICOT"/>
    <property type="match status" value="1"/>
</dbReference>
<dbReference type="SUPFAM" id="SSF50621">
    <property type="entry name" value="Alanine racemase C-terminal domain-like"/>
    <property type="match status" value="1"/>
</dbReference>
<feature type="region of interest" description="Disordered" evidence="15">
    <location>
        <begin position="316"/>
        <end position="356"/>
    </location>
</feature>
<dbReference type="InterPro" id="IPR002109">
    <property type="entry name" value="Glutaredoxin"/>
</dbReference>
<dbReference type="InterPro" id="IPR022644">
    <property type="entry name" value="De-COase2_N"/>
</dbReference>
<dbReference type="InterPro" id="IPR029066">
    <property type="entry name" value="PLP-binding_barrel"/>
</dbReference>
<dbReference type="InterPro" id="IPR022653">
    <property type="entry name" value="De-COase2_pyr-phos_BS"/>
</dbReference>
<keyword evidence="8" id="KW-0456">Lyase</keyword>
<dbReference type="FunFam" id="3.40.30.10:FF:000092">
    <property type="entry name" value="Monothiol glutaredoxin"/>
    <property type="match status" value="1"/>
</dbReference>
<name>A0A5N5QMN1_9AGAM</name>
<dbReference type="InterPro" id="IPR002433">
    <property type="entry name" value="Orn_de-COase"/>
</dbReference>
<protein>
    <recommendedName>
        <fullName evidence="10">ornithine decarboxylase</fullName>
        <ecNumber evidence="10">4.1.1.17</ecNumber>
    </recommendedName>
</protein>
<keyword evidence="6" id="KW-0408">Iron</keyword>
<evidence type="ECO:0000256" key="4">
    <source>
        <dbReference type="ARBA" id="ARBA00022723"/>
    </source>
</evidence>
<dbReference type="PROSITE" id="PS51352">
    <property type="entry name" value="THIOREDOXIN_2"/>
    <property type="match status" value="1"/>
</dbReference>
<dbReference type="InterPro" id="IPR000183">
    <property type="entry name" value="Orn/DAP/Arg_de-COase"/>
</dbReference>
<comment type="similarity">
    <text evidence="3">Belongs to the glutaredoxin family. Monothiol subfamily.</text>
</comment>
<dbReference type="GO" id="GO:0006879">
    <property type="term" value="P:intracellular iron ion homeostasis"/>
    <property type="evidence" value="ECO:0007669"/>
    <property type="project" value="UniProtKB-ARBA"/>
</dbReference>
<evidence type="ECO:0000256" key="6">
    <source>
        <dbReference type="ARBA" id="ARBA00023004"/>
    </source>
</evidence>
<dbReference type="AlphaFoldDB" id="A0A5N5QMN1"/>
<dbReference type="Gene3D" id="2.40.37.10">
    <property type="entry name" value="Lyase, Ornithine Decarboxylase, Chain A, domain 1"/>
    <property type="match status" value="1"/>
</dbReference>
<dbReference type="Pfam" id="PF02784">
    <property type="entry name" value="Orn_Arg_deC_N"/>
    <property type="match status" value="1"/>
</dbReference>
<dbReference type="Pfam" id="PF00462">
    <property type="entry name" value="Glutaredoxin"/>
    <property type="match status" value="1"/>
</dbReference>
<evidence type="ECO:0000256" key="11">
    <source>
        <dbReference type="ARBA" id="ARBA00046672"/>
    </source>
</evidence>
<comment type="subunit">
    <text evidence="11">Homodimer. Only the dimer is catalytically active, as the active sites are constructed of residues from both monomers.</text>
</comment>
<dbReference type="GO" id="GO:0005737">
    <property type="term" value="C:cytoplasm"/>
    <property type="evidence" value="ECO:0007669"/>
    <property type="project" value="TreeGrafter"/>
</dbReference>
<dbReference type="Proteomes" id="UP000383932">
    <property type="component" value="Unassembled WGS sequence"/>
</dbReference>
<dbReference type="CDD" id="cd00622">
    <property type="entry name" value="PLPDE_III_ODC"/>
    <property type="match status" value="1"/>
</dbReference>
<evidence type="ECO:0000256" key="13">
    <source>
        <dbReference type="ARBA" id="ARBA00055846"/>
    </source>
</evidence>
<feature type="modified residue" description="N6-(pyridoxal phosphate)lysine" evidence="14">
    <location>
        <position position="525"/>
    </location>
</feature>
<comment type="pathway">
    <text evidence="9">Amine and polyamine biosynthesis; putrescine biosynthesis via L-ornithine pathway; putrescine from L-ornithine: step 1/1.</text>
</comment>
<dbReference type="GO" id="GO:0033387">
    <property type="term" value="P:putrescine biosynthetic process from arginine, via ornithine"/>
    <property type="evidence" value="ECO:0007669"/>
    <property type="project" value="TreeGrafter"/>
</dbReference>
<comment type="cofactor">
    <cofactor evidence="1 14">
        <name>pyridoxal 5'-phosphate</name>
        <dbReference type="ChEBI" id="CHEBI:597326"/>
    </cofactor>
</comment>
<accession>A0A5N5QMN1</accession>
<dbReference type="PRINTS" id="PR01182">
    <property type="entry name" value="ORNDCRBXLASE"/>
</dbReference>
<dbReference type="GO" id="GO:0051536">
    <property type="term" value="F:iron-sulfur cluster binding"/>
    <property type="evidence" value="ECO:0007669"/>
    <property type="project" value="UniProtKB-KW"/>
</dbReference>
<evidence type="ECO:0000256" key="12">
    <source>
        <dbReference type="ARBA" id="ARBA00049127"/>
    </source>
</evidence>
<comment type="catalytic activity">
    <reaction evidence="12">
        <text>L-ornithine + H(+) = putrescine + CO2</text>
        <dbReference type="Rhea" id="RHEA:22964"/>
        <dbReference type="ChEBI" id="CHEBI:15378"/>
        <dbReference type="ChEBI" id="CHEBI:16526"/>
        <dbReference type="ChEBI" id="CHEBI:46911"/>
        <dbReference type="ChEBI" id="CHEBI:326268"/>
        <dbReference type="EC" id="4.1.1.17"/>
    </reaction>
</comment>
<dbReference type="CDD" id="cd03028">
    <property type="entry name" value="GRX_PICOT_like"/>
    <property type="match status" value="1"/>
</dbReference>
<keyword evidence="4" id="KW-0479">Metal-binding</keyword>
<evidence type="ECO:0000256" key="9">
    <source>
        <dbReference type="ARBA" id="ARBA00034115"/>
    </source>
</evidence>
<dbReference type="Pfam" id="PF00085">
    <property type="entry name" value="Thioredoxin"/>
    <property type="match status" value="1"/>
</dbReference>
<dbReference type="GO" id="GO:0015036">
    <property type="term" value="F:disulfide oxidoreductase activity"/>
    <property type="evidence" value="ECO:0007669"/>
    <property type="project" value="UniProtKB-ARBA"/>
</dbReference>
<evidence type="ECO:0000313" key="18">
    <source>
        <dbReference type="Proteomes" id="UP000383932"/>
    </source>
</evidence>
<feature type="compositionally biased region" description="Low complexity" evidence="15">
    <location>
        <begin position="332"/>
        <end position="356"/>
    </location>
</feature>
<comment type="function">
    <text evidence="13">Monothiol glutaredoxin involved in the biogenesis of iron-sulfur clusters. Binds one iron-sulfur cluster per dimer. The iron-sulfur cluster is bound between subunits, and is complexed by a bound glutathione and a cysteine residue from each subunit.</text>
</comment>
<feature type="active site" description="Proton donor" evidence="14">
    <location>
        <position position="820"/>
    </location>
</feature>
<dbReference type="FunFam" id="3.20.20.10:FF:000005">
    <property type="entry name" value="Ornithine decarboxylase"/>
    <property type="match status" value="1"/>
</dbReference>
<evidence type="ECO:0000256" key="10">
    <source>
        <dbReference type="ARBA" id="ARBA00034138"/>
    </source>
</evidence>
<dbReference type="PRINTS" id="PR01179">
    <property type="entry name" value="ODADCRBXLASE"/>
</dbReference>
<dbReference type="OrthoDB" id="5034579at2759"/>
<dbReference type="SUPFAM" id="SSF52833">
    <property type="entry name" value="Thioredoxin-like"/>
    <property type="match status" value="2"/>
</dbReference>
<evidence type="ECO:0000256" key="3">
    <source>
        <dbReference type="ARBA" id="ARBA00009630"/>
    </source>
</evidence>
<comment type="caution">
    <text evidence="17">The sequence shown here is derived from an EMBL/GenBank/DDBJ whole genome shotgun (WGS) entry which is preliminary data.</text>
</comment>
<dbReference type="InterPro" id="IPR033658">
    <property type="entry name" value="GRX_PICOT-like"/>
</dbReference>
<dbReference type="Gene3D" id="3.20.20.10">
    <property type="entry name" value="Alanine racemase"/>
    <property type="match status" value="1"/>
</dbReference>
<sequence length="892" mass="97442">MSQSPESTNLHTITSATQLQELLSTDLDRVSLLNFWAKWAEPCEKMNKVVIELAKKYPQLLTLQIEADVYEDIAESFEIESVPTFVVIRGHNLLSRINGADGPSLTATIATHVRQPPKGTASSDKAPEAPADALVETKETAEQLDDRMRKLMQQSKVVLFMKGSPDAPRCGFSRQTVALLRENNVEFSHFDILTDEKVRQGLKVLNDWPTYPQIIVDGELIGGLDVLKESIASGDYYQAKRSVHTRHDNVAVAEFPHYQCSLRGCAVMSRVNAKQRRNGINRRFKAVLDTAMWWGLTTGADANPELDKGTKKFPPSAHNFTRGAKHRPPTPVSRVVVRARPSTTSSASPRTGRGTTSSDVLILTASTRPGSPGGGLIRSFQRNSLRKRMAKPQILRSAPINFKSSKSSNLTRSYGSFNDAAGSLMRDILSTSPTTSCPVDFATTRSIFTVNSSVPDVNFPGLPPLHTGTVDEIIHANVAKALYDLDDEEPNVERAFFAADLSKVLLQHERWLRCLPGVEPFYAIKCNPDPYVLRLLSALGTGFDCASHGEISQVLALGLDPSRIIFANPCKATSFIRHAAKAGVDMMTFDNQDELFKIARAHPGAKLVVRILTDDSKSLCRLGLKFGAPLVTVPPLLAKAKELGLNVIGVSFHVGSGCFDSNAFADAVMRARAVFDMGIEVGYRFSLLDVGGGFEDGNFEATAQVLREALARYFPDRDEIRVIAEPGRFYVSNAFSLAANIIARRARAGDDATNDTAPGDSKQPSIMYYINDGVYGAFNCIMFDHQHVHPYVISQGKFLTGPIDPNKVAQVQCSIWGPTCDSIDCVCPMATLPVNLTVGDWLGFRNMGAYTICAASQFNGFESSKVHYTSGVGSESIAVRRALASLPECVSL</sequence>
<dbReference type="PROSITE" id="PS51354">
    <property type="entry name" value="GLUTAREDOXIN_2"/>
    <property type="match status" value="1"/>
</dbReference>
<evidence type="ECO:0000256" key="14">
    <source>
        <dbReference type="PIRSR" id="PIRSR600183-50"/>
    </source>
</evidence>
<dbReference type="SUPFAM" id="SSF51419">
    <property type="entry name" value="PLP-binding barrel"/>
    <property type="match status" value="1"/>
</dbReference>
<dbReference type="InterPro" id="IPR009006">
    <property type="entry name" value="Ala_racemase/Decarboxylase_C"/>
</dbReference>
<keyword evidence="7" id="KW-0411">Iron-sulfur</keyword>
<proteinExistence type="inferred from homology"/>
<evidence type="ECO:0000256" key="1">
    <source>
        <dbReference type="ARBA" id="ARBA00001933"/>
    </source>
</evidence>
<dbReference type="PROSITE" id="PS00878">
    <property type="entry name" value="ODR_DC_2_1"/>
    <property type="match status" value="1"/>
</dbReference>
<evidence type="ECO:0000313" key="17">
    <source>
        <dbReference type="EMBL" id="KAB5592507.1"/>
    </source>
</evidence>
<evidence type="ECO:0000256" key="7">
    <source>
        <dbReference type="ARBA" id="ARBA00023014"/>
    </source>
</evidence>
<evidence type="ECO:0000259" key="16">
    <source>
        <dbReference type="PROSITE" id="PS51352"/>
    </source>
</evidence>
<dbReference type="InterPro" id="IPR013766">
    <property type="entry name" value="Thioredoxin_domain"/>
</dbReference>
<dbReference type="InterPro" id="IPR036249">
    <property type="entry name" value="Thioredoxin-like_sf"/>
</dbReference>
<gene>
    <name evidence="17" type="ORF">CTheo_4039</name>
</gene>
<reference evidence="17 18" key="1">
    <citation type="journal article" date="2019" name="Fungal Biol. Biotechnol.">
        <title>Draft genome sequence of fastidious pathogen Ceratobasidium theobromae, which causes vascular-streak dieback in Theobroma cacao.</title>
        <authorList>
            <person name="Ali S.S."/>
            <person name="Asman A."/>
            <person name="Shao J."/>
            <person name="Firmansyah A.P."/>
            <person name="Susilo A.W."/>
            <person name="Rosmana A."/>
            <person name="McMahon P."/>
            <person name="Junaid M."/>
            <person name="Guest D."/>
            <person name="Kheng T.Y."/>
            <person name="Meinhardt L.W."/>
            <person name="Bailey B.A."/>
        </authorList>
    </citation>
    <scope>NUCLEOTIDE SEQUENCE [LARGE SCALE GENOMIC DNA]</scope>
    <source>
        <strain evidence="17 18">CT2</strain>
    </source>
</reference>
<dbReference type="EC" id="4.1.1.17" evidence="10"/>
<evidence type="ECO:0000256" key="8">
    <source>
        <dbReference type="ARBA" id="ARBA00023239"/>
    </source>
</evidence>
<keyword evidence="18" id="KW-1185">Reference proteome</keyword>
<evidence type="ECO:0000256" key="5">
    <source>
        <dbReference type="ARBA" id="ARBA00022898"/>
    </source>
</evidence>
<dbReference type="FunFam" id="3.40.30.10:FF:000012">
    <property type="entry name" value="Monothiol glutaredoxin"/>
    <property type="match status" value="1"/>
</dbReference>
<dbReference type="GO" id="GO:0046872">
    <property type="term" value="F:metal ion binding"/>
    <property type="evidence" value="ECO:0007669"/>
    <property type="project" value="UniProtKB-KW"/>
</dbReference>
<evidence type="ECO:0000256" key="2">
    <source>
        <dbReference type="ARBA" id="ARBA00008872"/>
    </source>
</evidence>